<evidence type="ECO:0000256" key="8">
    <source>
        <dbReference type="ARBA" id="ARBA00022842"/>
    </source>
</evidence>
<dbReference type="InterPro" id="IPR051547">
    <property type="entry name" value="TDP2-like"/>
</dbReference>
<evidence type="ECO:0000259" key="11">
    <source>
        <dbReference type="Pfam" id="PF03372"/>
    </source>
</evidence>
<keyword evidence="9" id="KW-0234">DNA repair</keyword>
<evidence type="ECO:0000313" key="13">
    <source>
        <dbReference type="Proteomes" id="UP001275084"/>
    </source>
</evidence>
<proteinExistence type="predicted"/>
<dbReference type="GO" id="GO:0004519">
    <property type="term" value="F:endonuclease activity"/>
    <property type="evidence" value="ECO:0007669"/>
    <property type="project" value="UniProtKB-KW"/>
</dbReference>
<keyword evidence="6" id="KW-0227">DNA damage</keyword>
<dbReference type="CDD" id="cd09080">
    <property type="entry name" value="TDP2"/>
    <property type="match status" value="1"/>
</dbReference>
<evidence type="ECO:0000256" key="9">
    <source>
        <dbReference type="ARBA" id="ARBA00023204"/>
    </source>
</evidence>
<feature type="domain" description="Endonuclease/exonuclease/phosphatase" evidence="11">
    <location>
        <begin position="4"/>
        <end position="303"/>
    </location>
</feature>
<accession>A0AAJ0MBY6</accession>
<dbReference type="SUPFAM" id="SSF56219">
    <property type="entry name" value="DNase I-like"/>
    <property type="match status" value="1"/>
</dbReference>
<dbReference type="InterPro" id="IPR036691">
    <property type="entry name" value="Endo/exonu/phosph_ase_sf"/>
</dbReference>
<dbReference type="AlphaFoldDB" id="A0AAJ0MBY6"/>
<evidence type="ECO:0000256" key="5">
    <source>
        <dbReference type="ARBA" id="ARBA00022723"/>
    </source>
</evidence>
<evidence type="ECO:0000256" key="10">
    <source>
        <dbReference type="ARBA" id="ARBA00023242"/>
    </source>
</evidence>
<comment type="cofactor">
    <cofactor evidence="1">
        <name>Mn(2+)</name>
        <dbReference type="ChEBI" id="CHEBI:29035"/>
    </cofactor>
</comment>
<evidence type="ECO:0000256" key="4">
    <source>
        <dbReference type="ARBA" id="ARBA00022722"/>
    </source>
</evidence>
<keyword evidence="4" id="KW-0540">Nuclease</keyword>
<evidence type="ECO:0000256" key="2">
    <source>
        <dbReference type="ARBA" id="ARBA00001946"/>
    </source>
</evidence>
<dbReference type="Proteomes" id="UP001275084">
    <property type="component" value="Unassembled WGS sequence"/>
</dbReference>
<keyword evidence="8" id="KW-0460">Magnesium</keyword>
<evidence type="ECO:0000256" key="1">
    <source>
        <dbReference type="ARBA" id="ARBA00001936"/>
    </source>
</evidence>
<dbReference type="GO" id="GO:0046872">
    <property type="term" value="F:metal ion binding"/>
    <property type="evidence" value="ECO:0007669"/>
    <property type="project" value="UniProtKB-KW"/>
</dbReference>
<evidence type="ECO:0000313" key="12">
    <source>
        <dbReference type="EMBL" id="KAK3348938.1"/>
    </source>
</evidence>
<evidence type="ECO:0000256" key="7">
    <source>
        <dbReference type="ARBA" id="ARBA00022801"/>
    </source>
</evidence>
<comment type="cofactor">
    <cofactor evidence="2">
        <name>Mg(2+)</name>
        <dbReference type="ChEBI" id="CHEBI:18420"/>
    </cofactor>
</comment>
<dbReference type="PANTHER" id="PTHR15822">
    <property type="entry name" value="TRAF AND TNF RECEPTOR-ASSOCIATED PROTEIN"/>
    <property type="match status" value="1"/>
</dbReference>
<dbReference type="EMBL" id="JAUIQD010000005">
    <property type="protein sequence ID" value="KAK3348938.1"/>
    <property type="molecule type" value="Genomic_DNA"/>
</dbReference>
<dbReference type="Gene3D" id="3.60.10.10">
    <property type="entry name" value="Endonuclease/exonuclease/phosphatase"/>
    <property type="match status" value="1"/>
</dbReference>
<evidence type="ECO:0000256" key="6">
    <source>
        <dbReference type="ARBA" id="ARBA00022763"/>
    </source>
</evidence>
<keyword evidence="5" id="KW-0479">Metal-binding</keyword>
<reference evidence="12" key="1">
    <citation type="journal article" date="2023" name="Mol. Phylogenet. Evol.">
        <title>Genome-scale phylogeny and comparative genomics of the fungal order Sordariales.</title>
        <authorList>
            <person name="Hensen N."/>
            <person name="Bonometti L."/>
            <person name="Westerberg I."/>
            <person name="Brannstrom I.O."/>
            <person name="Guillou S."/>
            <person name="Cros-Aarteil S."/>
            <person name="Calhoun S."/>
            <person name="Haridas S."/>
            <person name="Kuo A."/>
            <person name="Mondo S."/>
            <person name="Pangilinan J."/>
            <person name="Riley R."/>
            <person name="LaButti K."/>
            <person name="Andreopoulos B."/>
            <person name="Lipzen A."/>
            <person name="Chen C."/>
            <person name="Yan M."/>
            <person name="Daum C."/>
            <person name="Ng V."/>
            <person name="Clum A."/>
            <person name="Steindorff A."/>
            <person name="Ohm R.A."/>
            <person name="Martin F."/>
            <person name="Silar P."/>
            <person name="Natvig D.O."/>
            <person name="Lalanne C."/>
            <person name="Gautier V."/>
            <person name="Ament-Velasquez S.L."/>
            <person name="Kruys A."/>
            <person name="Hutchinson M.I."/>
            <person name="Powell A.J."/>
            <person name="Barry K."/>
            <person name="Miller A.N."/>
            <person name="Grigoriev I.V."/>
            <person name="Debuchy R."/>
            <person name="Gladieux P."/>
            <person name="Hiltunen Thoren M."/>
            <person name="Johannesson H."/>
        </authorList>
    </citation>
    <scope>NUCLEOTIDE SEQUENCE</scope>
    <source>
        <strain evidence="12">CBS 955.72</strain>
    </source>
</reference>
<keyword evidence="13" id="KW-1185">Reference proteome</keyword>
<dbReference type="GO" id="GO:0003697">
    <property type="term" value="F:single-stranded DNA binding"/>
    <property type="evidence" value="ECO:0007669"/>
    <property type="project" value="TreeGrafter"/>
</dbReference>
<dbReference type="GO" id="GO:0005737">
    <property type="term" value="C:cytoplasm"/>
    <property type="evidence" value="ECO:0007669"/>
    <property type="project" value="TreeGrafter"/>
</dbReference>
<keyword evidence="7" id="KW-0378">Hydrolase</keyword>
<dbReference type="PANTHER" id="PTHR15822:SF4">
    <property type="entry name" value="TYROSYL-DNA PHOSPHODIESTERASE 2"/>
    <property type="match status" value="1"/>
</dbReference>
<feature type="non-terminal residue" evidence="12">
    <location>
        <position position="1"/>
    </location>
</feature>
<comment type="subcellular location">
    <subcellularLocation>
        <location evidence="3">Nucleus</location>
        <location evidence="3">PML body</location>
    </subcellularLocation>
</comment>
<evidence type="ECO:0000256" key="3">
    <source>
        <dbReference type="ARBA" id="ARBA00004322"/>
    </source>
</evidence>
<dbReference type="InterPro" id="IPR005135">
    <property type="entry name" value="Endo/exonuclease/phosphatase"/>
</dbReference>
<dbReference type="GO" id="GO:0006302">
    <property type="term" value="P:double-strand break repair"/>
    <property type="evidence" value="ECO:0007669"/>
    <property type="project" value="TreeGrafter"/>
</dbReference>
<keyword evidence="12" id="KW-0255">Endonuclease</keyword>
<organism evidence="12 13">
    <name type="scientific">Lasiosphaeria hispida</name>
    <dbReference type="NCBI Taxonomy" id="260671"/>
    <lineage>
        <taxon>Eukaryota</taxon>
        <taxon>Fungi</taxon>
        <taxon>Dikarya</taxon>
        <taxon>Ascomycota</taxon>
        <taxon>Pezizomycotina</taxon>
        <taxon>Sordariomycetes</taxon>
        <taxon>Sordariomycetidae</taxon>
        <taxon>Sordariales</taxon>
        <taxon>Lasiosphaeriaceae</taxon>
        <taxon>Lasiosphaeria</taxon>
    </lineage>
</organism>
<name>A0AAJ0MBY6_9PEZI</name>
<dbReference type="GO" id="GO:0070260">
    <property type="term" value="F:5'-tyrosyl-DNA phosphodiesterase activity"/>
    <property type="evidence" value="ECO:0007669"/>
    <property type="project" value="TreeGrafter"/>
</dbReference>
<keyword evidence="10" id="KW-0539">Nucleus</keyword>
<reference evidence="12" key="2">
    <citation type="submission" date="2023-06" db="EMBL/GenBank/DDBJ databases">
        <authorList>
            <consortium name="Lawrence Berkeley National Laboratory"/>
            <person name="Haridas S."/>
            <person name="Hensen N."/>
            <person name="Bonometti L."/>
            <person name="Westerberg I."/>
            <person name="Brannstrom I.O."/>
            <person name="Guillou S."/>
            <person name="Cros-Aarteil S."/>
            <person name="Calhoun S."/>
            <person name="Kuo A."/>
            <person name="Mondo S."/>
            <person name="Pangilinan J."/>
            <person name="Riley R."/>
            <person name="Labutti K."/>
            <person name="Andreopoulos B."/>
            <person name="Lipzen A."/>
            <person name="Chen C."/>
            <person name="Yanf M."/>
            <person name="Daum C."/>
            <person name="Ng V."/>
            <person name="Clum A."/>
            <person name="Steindorff A."/>
            <person name="Ohm R."/>
            <person name="Martin F."/>
            <person name="Silar P."/>
            <person name="Natvig D."/>
            <person name="Lalanne C."/>
            <person name="Gautier V."/>
            <person name="Ament-Velasquez S.L."/>
            <person name="Kruys A."/>
            <person name="Hutchinson M.I."/>
            <person name="Powell A.J."/>
            <person name="Barry K."/>
            <person name="Miller A.N."/>
            <person name="Grigoriev I.V."/>
            <person name="Debuchy R."/>
            <person name="Gladieux P."/>
            <person name="Thoren M.H."/>
            <person name="Johannesson H."/>
        </authorList>
    </citation>
    <scope>NUCLEOTIDE SEQUENCE</scope>
    <source>
        <strain evidence="12">CBS 955.72</strain>
    </source>
</reference>
<comment type="caution">
    <text evidence="12">The sequence shown here is derived from an EMBL/GenBank/DDBJ whole genome shotgun (WGS) entry which is preliminary data.</text>
</comment>
<gene>
    <name evidence="12" type="ORF">B0T25DRAFT_458107</name>
</gene>
<dbReference type="Pfam" id="PF03372">
    <property type="entry name" value="Exo_endo_phos"/>
    <property type="match status" value="1"/>
</dbReference>
<sequence length="326" mass="36457">IKVVSWNLMGLERIAVEARTSAALDHLRERFGESPSHLIIMFQEVTSRVIRAIMDHPWAQRHFILSNIEGPVSRFHDTPGSDSFVLREIDWQAGHYCTLILVSRALPILDCFRVPLTTRMARDVLVVDIWSDSAQSNSQHDVLRLCTTHLESLYDKPGMYRPGQLARISDILKGVPGVPGSGRVIGGLVGGDMNSIEKEEHEYHRAPEIVLNDVWEDIPPPSPPVLKPFKKDLTYGRDRGNTWGYQSKGPRGRKRLDKFFYTGSLLTVPVAEAQDTVGRLGRMGVGLKTEADVWELDLWVSDHFAITVGIKVRAPHVEQGALGSSP</sequence>
<protein>
    <submittedName>
        <fullName evidence="12">Endonuclease/exonuclease/phosphatase</fullName>
    </submittedName>
</protein>